<dbReference type="GO" id="GO:0019478">
    <property type="term" value="P:D-amino acid catabolic process"/>
    <property type="evidence" value="ECO:0007669"/>
    <property type="project" value="TreeGrafter"/>
</dbReference>
<keyword evidence="6 9" id="KW-0560">Oxidoreductase</keyword>
<proteinExistence type="inferred from homology"/>
<evidence type="ECO:0000256" key="2">
    <source>
        <dbReference type="ARBA" id="ARBA00004253"/>
    </source>
</evidence>
<dbReference type="AlphaFoldDB" id="A0A812ESC1"/>
<dbReference type="Pfam" id="PF01266">
    <property type="entry name" value="DAO"/>
    <property type="match status" value="1"/>
</dbReference>
<feature type="domain" description="FAD dependent oxidoreductase" evidence="8">
    <location>
        <begin position="4"/>
        <end position="323"/>
    </location>
</feature>
<dbReference type="PROSITE" id="PS00677">
    <property type="entry name" value="DAO"/>
    <property type="match status" value="1"/>
</dbReference>
<evidence type="ECO:0000256" key="6">
    <source>
        <dbReference type="ARBA" id="ARBA00023002"/>
    </source>
</evidence>
<gene>
    <name evidence="9" type="ORF">SPHA_81157</name>
</gene>
<evidence type="ECO:0000259" key="8">
    <source>
        <dbReference type="Pfam" id="PF01266"/>
    </source>
</evidence>
<dbReference type="EMBL" id="CAHIKZ030005625">
    <property type="protein sequence ID" value="CAE1332072.1"/>
    <property type="molecule type" value="Genomic_DNA"/>
</dbReference>
<dbReference type="OrthoDB" id="2015447at2759"/>
<evidence type="ECO:0000256" key="3">
    <source>
        <dbReference type="ARBA" id="ARBA00006730"/>
    </source>
</evidence>
<sequence>MVKKIAVIGAGVVGLSTAMNIIDSIPFVSVTVIADKFNTETTSDGAGGLFRPNYNTTPGIPKEEMMQWCKDSLAHYTRLLSSSEANKCGVSFMTGFLFGQKPLDDFASLVSYTFQNLSSEQITKMNFNYKYGAQVTTLVAECRRYLPWLMSKFQEKGGHVLKHTLKSLEELVGHFDIVVNCTGLGSKYLLPDESVYAVKGQLIQVEAPWIKHFYYFEDDPPAYIIPCADRVALGGIRLKDDYTTHIDPEVSKGIWERCTSRIPSLKNAKVLWEWAGLRPHRIPLRIEKEEMNFPKGQLKVVHNYGHGANGVTLSWGTAVCATKLVKEFVLTNSNLESKL</sequence>
<dbReference type="PANTHER" id="PTHR11530">
    <property type="entry name" value="D-AMINO ACID OXIDASE"/>
    <property type="match status" value="1"/>
</dbReference>
<keyword evidence="10" id="KW-1185">Reference proteome</keyword>
<dbReference type="Gene3D" id="3.40.50.720">
    <property type="entry name" value="NAD(P)-binding Rossmann-like Domain"/>
    <property type="match status" value="1"/>
</dbReference>
<keyword evidence="4" id="KW-0285">Flavoprotein</keyword>
<dbReference type="InterPro" id="IPR006181">
    <property type="entry name" value="D-amino_acid_oxidase_CS"/>
</dbReference>
<evidence type="ECO:0000256" key="4">
    <source>
        <dbReference type="ARBA" id="ARBA00022630"/>
    </source>
</evidence>
<dbReference type="SUPFAM" id="SSF51971">
    <property type="entry name" value="Nucleotide-binding domain"/>
    <property type="match status" value="1"/>
</dbReference>
<dbReference type="GO" id="GO:0071949">
    <property type="term" value="F:FAD binding"/>
    <property type="evidence" value="ECO:0007669"/>
    <property type="project" value="InterPro"/>
</dbReference>
<dbReference type="InterPro" id="IPR006076">
    <property type="entry name" value="FAD-dep_OxRdtase"/>
</dbReference>
<evidence type="ECO:0000256" key="7">
    <source>
        <dbReference type="PIRSR" id="PIRSR000189-1"/>
    </source>
</evidence>
<feature type="binding site" evidence="7">
    <location>
        <begin position="42"/>
        <end position="43"/>
    </location>
    <ligand>
        <name>FAD</name>
        <dbReference type="ChEBI" id="CHEBI:57692"/>
    </ligand>
</feature>
<accession>A0A812ESC1</accession>
<dbReference type="GO" id="GO:0005782">
    <property type="term" value="C:peroxisomal matrix"/>
    <property type="evidence" value="ECO:0007669"/>
    <property type="project" value="UniProtKB-SubCell"/>
</dbReference>
<dbReference type="GO" id="GO:0008445">
    <property type="term" value="F:D-aspartate oxidase activity"/>
    <property type="evidence" value="ECO:0007669"/>
    <property type="project" value="UniProtKB-EC"/>
</dbReference>
<protein>
    <submittedName>
        <fullName evidence="9">DDO</fullName>
        <ecNumber evidence="9">1.4.3.1</ecNumber>
    </submittedName>
</protein>
<feature type="binding site" evidence="7">
    <location>
        <position position="278"/>
    </location>
    <ligand>
        <name>D-dopa</name>
        <dbReference type="ChEBI" id="CHEBI:149689"/>
    </ligand>
</feature>
<comment type="caution">
    <text evidence="9">The sequence shown here is derived from an EMBL/GenBank/DDBJ whole genome shotgun (WGS) entry which is preliminary data.</text>
</comment>
<feature type="binding site" evidence="7">
    <location>
        <position position="182"/>
    </location>
    <ligand>
        <name>FAD</name>
        <dbReference type="ChEBI" id="CHEBI:57692"/>
    </ligand>
</feature>
<dbReference type="InterPro" id="IPR023209">
    <property type="entry name" value="DAO"/>
</dbReference>
<dbReference type="EC" id="1.4.3.1" evidence="9"/>
<organism evidence="9 10">
    <name type="scientific">Acanthosepion pharaonis</name>
    <name type="common">Pharaoh cuttlefish</name>
    <name type="synonym">Sepia pharaonis</name>
    <dbReference type="NCBI Taxonomy" id="158019"/>
    <lineage>
        <taxon>Eukaryota</taxon>
        <taxon>Metazoa</taxon>
        <taxon>Spiralia</taxon>
        <taxon>Lophotrochozoa</taxon>
        <taxon>Mollusca</taxon>
        <taxon>Cephalopoda</taxon>
        <taxon>Coleoidea</taxon>
        <taxon>Decapodiformes</taxon>
        <taxon>Sepiida</taxon>
        <taxon>Sepiina</taxon>
        <taxon>Sepiidae</taxon>
        <taxon>Acanthosepion</taxon>
    </lineage>
</organism>
<evidence type="ECO:0000313" key="10">
    <source>
        <dbReference type="Proteomes" id="UP000597762"/>
    </source>
</evidence>
<keyword evidence="5 7" id="KW-0274">FAD</keyword>
<comment type="cofactor">
    <cofactor evidence="1 7">
        <name>FAD</name>
        <dbReference type="ChEBI" id="CHEBI:57692"/>
    </cofactor>
</comment>
<feature type="binding site" evidence="7">
    <location>
        <position position="223"/>
    </location>
    <ligand>
        <name>D-dopa</name>
        <dbReference type="ChEBI" id="CHEBI:149689"/>
    </ligand>
</feature>
<comment type="similarity">
    <text evidence="3">Belongs to the DAMOX/DASOX family.</text>
</comment>
<dbReference type="PANTHER" id="PTHR11530:SF11">
    <property type="entry name" value="D-ASPARTATE OXIDASE"/>
    <property type="match status" value="1"/>
</dbReference>
<dbReference type="Gene3D" id="3.30.9.10">
    <property type="entry name" value="D-Amino Acid Oxidase, subunit A, domain 2"/>
    <property type="match status" value="1"/>
</dbReference>
<reference evidence="9" key="1">
    <citation type="submission" date="2021-01" db="EMBL/GenBank/DDBJ databases">
        <authorList>
            <person name="Li R."/>
            <person name="Bekaert M."/>
        </authorList>
    </citation>
    <scope>NUCLEOTIDE SEQUENCE</scope>
    <source>
        <strain evidence="9">Farmed</strain>
    </source>
</reference>
<comment type="subcellular location">
    <subcellularLocation>
        <location evidence="2">Peroxisome matrix</location>
    </subcellularLocation>
</comment>
<dbReference type="PIRSF" id="PIRSF000189">
    <property type="entry name" value="D-aa_oxidase"/>
    <property type="match status" value="1"/>
</dbReference>
<name>A0A812ESC1_ACAPH</name>
<evidence type="ECO:0000256" key="1">
    <source>
        <dbReference type="ARBA" id="ARBA00001974"/>
    </source>
</evidence>
<evidence type="ECO:0000256" key="5">
    <source>
        <dbReference type="ARBA" id="ARBA00022827"/>
    </source>
</evidence>
<dbReference type="SUPFAM" id="SSF54373">
    <property type="entry name" value="FAD-linked reductases, C-terminal domain"/>
    <property type="match status" value="1"/>
</dbReference>
<dbReference type="Proteomes" id="UP000597762">
    <property type="component" value="Unassembled WGS sequence"/>
</dbReference>
<evidence type="ECO:0000313" key="9">
    <source>
        <dbReference type="EMBL" id="CAE1332072.1"/>
    </source>
</evidence>